<organism evidence="11 12">
    <name type="scientific">Discina gigas</name>
    <dbReference type="NCBI Taxonomy" id="1032678"/>
    <lineage>
        <taxon>Eukaryota</taxon>
        <taxon>Fungi</taxon>
        <taxon>Dikarya</taxon>
        <taxon>Ascomycota</taxon>
        <taxon>Pezizomycotina</taxon>
        <taxon>Pezizomycetes</taxon>
        <taxon>Pezizales</taxon>
        <taxon>Discinaceae</taxon>
        <taxon>Discina</taxon>
    </lineage>
</organism>
<protein>
    <recommendedName>
        <fullName evidence="10">Peptidase M43 pregnancy-associated plasma-A domain-containing protein</fullName>
    </recommendedName>
</protein>
<name>A0ABR3GHB9_9PEZI</name>
<dbReference type="EMBL" id="JBBBZM010000074">
    <property type="protein sequence ID" value="KAL0635253.1"/>
    <property type="molecule type" value="Genomic_DNA"/>
</dbReference>
<keyword evidence="12" id="KW-1185">Reference proteome</keyword>
<dbReference type="Pfam" id="PF05572">
    <property type="entry name" value="Peptidase_M43"/>
    <property type="match status" value="1"/>
</dbReference>
<evidence type="ECO:0000256" key="5">
    <source>
        <dbReference type="ARBA" id="ARBA00022801"/>
    </source>
</evidence>
<keyword evidence="6" id="KW-0862">Zinc</keyword>
<evidence type="ECO:0000256" key="7">
    <source>
        <dbReference type="ARBA" id="ARBA00023049"/>
    </source>
</evidence>
<gene>
    <name evidence="11" type="ORF">Q9L58_005819</name>
</gene>
<evidence type="ECO:0000256" key="4">
    <source>
        <dbReference type="ARBA" id="ARBA00022729"/>
    </source>
</evidence>
<evidence type="ECO:0000256" key="3">
    <source>
        <dbReference type="ARBA" id="ARBA00022723"/>
    </source>
</evidence>
<dbReference type="PANTHER" id="PTHR47466:SF1">
    <property type="entry name" value="METALLOPROTEASE MEP1 (AFU_ORTHOLOGUE AFUA_1G07730)-RELATED"/>
    <property type="match status" value="1"/>
</dbReference>
<comment type="caution">
    <text evidence="11">The sequence shown here is derived from an EMBL/GenBank/DDBJ whole genome shotgun (WGS) entry which is preliminary data.</text>
</comment>
<dbReference type="CDD" id="cd04275">
    <property type="entry name" value="ZnMc_pappalysin_like"/>
    <property type="match status" value="1"/>
</dbReference>
<proteinExistence type="inferred from homology"/>
<feature type="signal peptide" evidence="9">
    <location>
        <begin position="1"/>
        <end position="17"/>
    </location>
</feature>
<dbReference type="Proteomes" id="UP001447188">
    <property type="component" value="Unassembled WGS sequence"/>
</dbReference>
<comment type="similarity">
    <text evidence="1">Belongs to the peptidase M43B family.</text>
</comment>
<evidence type="ECO:0000313" key="12">
    <source>
        <dbReference type="Proteomes" id="UP001447188"/>
    </source>
</evidence>
<dbReference type="SUPFAM" id="SSF55486">
    <property type="entry name" value="Metalloproteases ('zincins'), catalytic domain"/>
    <property type="match status" value="1"/>
</dbReference>
<keyword evidence="7" id="KW-0482">Metalloprotease</keyword>
<feature type="chain" id="PRO_5045673591" description="Peptidase M43 pregnancy-associated plasma-A domain-containing protein" evidence="9">
    <location>
        <begin position="18"/>
        <end position="271"/>
    </location>
</feature>
<sequence length="271" mass="29011">MQIGYSLIFALVAAVAGRNCGAPEPSPEHKKLSAQMALQAANDPSIHEMAAAATLVVDTYFHVIQSGTSLAQGNVPDSQLANQLKVLNAGYASAGISFNLLGTTRTTNKSWFQDGDEAAMKKALRKGDYKTLNVYFMGLGGDLLGYCYFPDVNNADNLLYDGCSILFSSVPGGSTASYNLGLTATHEIGHWFGLYHTFQDGCAGGDLISDTPAESTPTSGCPTSKDTCTGTLYPGVDPIHNFMDYSTDICMTQFTPGQATRMFQQFNQYRA</sequence>
<evidence type="ECO:0000313" key="11">
    <source>
        <dbReference type="EMBL" id="KAL0635253.1"/>
    </source>
</evidence>
<keyword evidence="5" id="KW-0378">Hydrolase</keyword>
<keyword evidence="8" id="KW-1015">Disulfide bond</keyword>
<dbReference type="InterPro" id="IPR024079">
    <property type="entry name" value="MetalloPept_cat_dom_sf"/>
</dbReference>
<accession>A0ABR3GHB9</accession>
<keyword evidence="4 9" id="KW-0732">Signal</keyword>
<dbReference type="PANTHER" id="PTHR47466">
    <property type="match status" value="1"/>
</dbReference>
<evidence type="ECO:0000256" key="2">
    <source>
        <dbReference type="ARBA" id="ARBA00022670"/>
    </source>
</evidence>
<evidence type="ECO:0000256" key="8">
    <source>
        <dbReference type="ARBA" id="ARBA00023157"/>
    </source>
</evidence>
<evidence type="ECO:0000256" key="6">
    <source>
        <dbReference type="ARBA" id="ARBA00022833"/>
    </source>
</evidence>
<evidence type="ECO:0000256" key="9">
    <source>
        <dbReference type="SAM" id="SignalP"/>
    </source>
</evidence>
<keyword evidence="3" id="KW-0479">Metal-binding</keyword>
<evidence type="ECO:0000256" key="1">
    <source>
        <dbReference type="ARBA" id="ARBA00008721"/>
    </source>
</evidence>
<keyword evidence="2" id="KW-0645">Protease</keyword>
<feature type="domain" description="Peptidase M43 pregnancy-associated plasma-A" evidence="10">
    <location>
        <begin position="174"/>
        <end position="264"/>
    </location>
</feature>
<evidence type="ECO:0000259" key="10">
    <source>
        <dbReference type="Pfam" id="PF05572"/>
    </source>
</evidence>
<dbReference type="Gene3D" id="3.40.390.10">
    <property type="entry name" value="Collagenase (Catalytic Domain)"/>
    <property type="match status" value="1"/>
</dbReference>
<dbReference type="InterPro" id="IPR008754">
    <property type="entry name" value="Peptidase_M43"/>
</dbReference>
<reference evidence="11 12" key="1">
    <citation type="submission" date="2024-02" db="EMBL/GenBank/DDBJ databases">
        <title>Discinaceae phylogenomics.</title>
        <authorList>
            <person name="Dirks A.C."/>
            <person name="James T.Y."/>
        </authorList>
    </citation>
    <scope>NUCLEOTIDE SEQUENCE [LARGE SCALE GENOMIC DNA]</scope>
    <source>
        <strain evidence="11 12">ACD0624</strain>
    </source>
</reference>